<keyword evidence="3" id="KW-1185">Reference proteome</keyword>
<evidence type="ECO:0000313" key="2">
    <source>
        <dbReference type="EMBL" id="KRW98482.1"/>
    </source>
</evidence>
<accession>A0A0V0Q8B9</accession>
<gene>
    <name evidence="2" type="ORF">PPERSA_03313</name>
</gene>
<protein>
    <submittedName>
        <fullName evidence="2">Uncharacterized protein</fullName>
    </submittedName>
</protein>
<comment type="caution">
    <text evidence="2">The sequence shown here is derived from an EMBL/GenBank/DDBJ whole genome shotgun (WGS) entry which is preliminary data.</text>
</comment>
<dbReference type="EMBL" id="LDAU01000243">
    <property type="protein sequence ID" value="KRW98482.1"/>
    <property type="molecule type" value="Genomic_DNA"/>
</dbReference>
<evidence type="ECO:0000256" key="1">
    <source>
        <dbReference type="SAM" id="MobiDB-lite"/>
    </source>
</evidence>
<evidence type="ECO:0000313" key="3">
    <source>
        <dbReference type="Proteomes" id="UP000054937"/>
    </source>
</evidence>
<sequence>MVNKINQPLSLPKLNSNFEKNKSMTNIFKELISDCQNILKSEKNSPRKKQDKTNSEREPKQSIIISAENQQESQLSPQQKILNYQLKQDNNKLEKIKDLQKNTDKLYQQDFQRMDSDLLQRVLQFDQEQGNLQFLQKQEKDKFNSIQQKCQIRKQYVLNNN</sequence>
<reference evidence="2 3" key="1">
    <citation type="journal article" date="2015" name="Sci. Rep.">
        <title>Genome of the facultative scuticociliatosis pathogen Pseudocohnilembus persalinus provides insight into its virulence through horizontal gene transfer.</title>
        <authorList>
            <person name="Xiong J."/>
            <person name="Wang G."/>
            <person name="Cheng J."/>
            <person name="Tian M."/>
            <person name="Pan X."/>
            <person name="Warren A."/>
            <person name="Jiang C."/>
            <person name="Yuan D."/>
            <person name="Miao W."/>
        </authorList>
    </citation>
    <scope>NUCLEOTIDE SEQUENCE [LARGE SCALE GENOMIC DNA]</scope>
    <source>
        <strain evidence="2">36N120E</strain>
    </source>
</reference>
<feature type="region of interest" description="Disordered" evidence="1">
    <location>
        <begin position="39"/>
        <end position="76"/>
    </location>
</feature>
<name>A0A0V0Q8B9_PSEPJ</name>
<dbReference type="AlphaFoldDB" id="A0A0V0Q8B9"/>
<feature type="compositionally biased region" description="Polar residues" evidence="1">
    <location>
        <begin position="63"/>
        <end position="76"/>
    </location>
</feature>
<dbReference type="InParanoid" id="A0A0V0Q8B9"/>
<feature type="compositionally biased region" description="Basic and acidic residues" evidence="1">
    <location>
        <begin position="51"/>
        <end position="60"/>
    </location>
</feature>
<organism evidence="2 3">
    <name type="scientific">Pseudocohnilembus persalinus</name>
    <name type="common">Ciliate</name>
    <dbReference type="NCBI Taxonomy" id="266149"/>
    <lineage>
        <taxon>Eukaryota</taxon>
        <taxon>Sar</taxon>
        <taxon>Alveolata</taxon>
        <taxon>Ciliophora</taxon>
        <taxon>Intramacronucleata</taxon>
        <taxon>Oligohymenophorea</taxon>
        <taxon>Scuticociliatia</taxon>
        <taxon>Philasterida</taxon>
        <taxon>Pseudocohnilembidae</taxon>
        <taxon>Pseudocohnilembus</taxon>
    </lineage>
</organism>
<dbReference type="Proteomes" id="UP000054937">
    <property type="component" value="Unassembled WGS sequence"/>
</dbReference>
<proteinExistence type="predicted"/>